<dbReference type="Pfam" id="PF05523">
    <property type="entry name" value="FdtA"/>
    <property type="match status" value="1"/>
</dbReference>
<reference evidence="2 3" key="1">
    <citation type="journal article" date="2016" name="Nat. Commun.">
        <title>Thousands of microbial genomes shed light on interconnected biogeochemical processes in an aquifer system.</title>
        <authorList>
            <person name="Anantharaman K."/>
            <person name="Brown C.T."/>
            <person name="Hug L.A."/>
            <person name="Sharon I."/>
            <person name="Castelle C.J."/>
            <person name="Probst A.J."/>
            <person name="Thomas B.C."/>
            <person name="Singh A."/>
            <person name="Wilkins M.J."/>
            <person name="Karaoz U."/>
            <person name="Brodie E.L."/>
            <person name="Williams K.H."/>
            <person name="Hubbard S.S."/>
            <person name="Banfield J.F."/>
        </authorList>
    </citation>
    <scope>NUCLEOTIDE SEQUENCE [LARGE SCALE GENOMIC DNA]</scope>
</reference>
<gene>
    <name evidence="2" type="ORF">A2983_01565</name>
</gene>
<organism evidence="2 3">
    <name type="scientific">Candidatus Magasanikbacteria bacterium RIFCSPLOWO2_01_FULL_40_15</name>
    <dbReference type="NCBI Taxonomy" id="1798686"/>
    <lineage>
        <taxon>Bacteria</taxon>
        <taxon>Candidatus Magasanikiibacteriota</taxon>
    </lineage>
</organism>
<dbReference type="InterPro" id="IPR011051">
    <property type="entry name" value="RmlC_Cupin_sf"/>
</dbReference>
<dbReference type="Gene3D" id="2.60.120.10">
    <property type="entry name" value="Jelly Rolls"/>
    <property type="match status" value="1"/>
</dbReference>
<dbReference type="Proteomes" id="UP000177040">
    <property type="component" value="Unassembled WGS sequence"/>
</dbReference>
<accession>A0A1F6N134</accession>
<name>A0A1F6N134_9BACT</name>
<dbReference type="InterPro" id="IPR014710">
    <property type="entry name" value="RmlC-like_jellyroll"/>
</dbReference>
<evidence type="ECO:0000259" key="1">
    <source>
        <dbReference type="Pfam" id="PF05523"/>
    </source>
</evidence>
<evidence type="ECO:0000313" key="3">
    <source>
        <dbReference type="Proteomes" id="UP000177040"/>
    </source>
</evidence>
<feature type="domain" description="Sugar 3,4-ketoisomerase QdtA cupin" evidence="1">
    <location>
        <begin position="5"/>
        <end position="132"/>
    </location>
</feature>
<protein>
    <recommendedName>
        <fullName evidence="1">Sugar 3,4-ketoisomerase QdtA cupin domain-containing protein</fullName>
    </recommendedName>
</protein>
<evidence type="ECO:0000313" key="2">
    <source>
        <dbReference type="EMBL" id="OGH77373.1"/>
    </source>
</evidence>
<sequence>MKQFQKIDLKTFTNRDFNLTPVEFKDVIPFDVKRMYYFSDIKPDKQTGEHCHYVEEEFFFVARGAITAIIDSGKGKEEMRLEGPNTAIYVPNYVWHGFKNASADCMMIALTSTNYNPDRGDYLENYEEYLKIRGEHLK</sequence>
<dbReference type="AlphaFoldDB" id="A0A1F6N134"/>
<proteinExistence type="predicted"/>
<dbReference type="EMBL" id="MFQH01000024">
    <property type="protein sequence ID" value="OGH77373.1"/>
    <property type="molecule type" value="Genomic_DNA"/>
</dbReference>
<comment type="caution">
    <text evidence="2">The sequence shown here is derived from an EMBL/GenBank/DDBJ whole genome shotgun (WGS) entry which is preliminary data.</text>
</comment>
<dbReference type="InterPro" id="IPR008894">
    <property type="entry name" value="QdtA_cupin_dom"/>
</dbReference>
<dbReference type="SUPFAM" id="SSF51182">
    <property type="entry name" value="RmlC-like cupins"/>
    <property type="match status" value="1"/>
</dbReference>
<dbReference type="CDD" id="cd20292">
    <property type="entry name" value="cupin_QdtA-like"/>
    <property type="match status" value="1"/>
</dbReference>